<gene>
    <name evidence="1" type="ORF">SAMN02746041_00688</name>
</gene>
<sequence>MDGTPPPVFPPVSAVAFLPAPWPEWTPPTGMPEHALDPFPSNVFQKACPNGKLRPPSGRNVGVLLSLRGLGRLEADLSNPWKRPGNPAAILSLLAPHGLCAVEVARIGGARLMEGVGCGAFFSKAPDRYRGLPFLPVETRPMEDGADGNPAHSRAPGCKNPSWDWGLIPIIELQTSLMALGPGKRIGLIFGRRLRCAVSPHQPYGSWRLRHGSVQVVPRRPRLPGLLP</sequence>
<accession>A0A1W1X6V8</accession>
<evidence type="ECO:0000313" key="2">
    <source>
        <dbReference type="Proteomes" id="UP000192783"/>
    </source>
</evidence>
<name>A0A1W1X6V8_9BACT</name>
<keyword evidence="2" id="KW-1185">Reference proteome</keyword>
<protein>
    <submittedName>
        <fullName evidence="1">Uncharacterized protein</fullName>
    </submittedName>
</protein>
<organism evidence="1 2">
    <name type="scientific">Desulfacinum hydrothermale DSM 13146</name>
    <dbReference type="NCBI Taxonomy" id="1121390"/>
    <lineage>
        <taxon>Bacteria</taxon>
        <taxon>Pseudomonadati</taxon>
        <taxon>Thermodesulfobacteriota</taxon>
        <taxon>Syntrophobacteria</taxon>
        <taxon>Syntrophobacterales</taxon>
        <taxon>Syntrophobacteraceae</taxon>
        <taxon>Desulfacinum</taxon>
    </lineage>
</organism>
<proteinExistence type="predicted"/>
<dbReference type="STRING" id="1121390.SAMN02746041_00688"/>
<dbReference type="Proteomes" id="UP000192783">
    <property type="component" value="Unassembled WGS sequence"/>
</dbReference>
<evidence type="ECO:0000313" key="1">
    <source>
        <dbReference type="EMBL" id="SMC19468.1"/>
    </source>
</evidence>
<reference evidence="1 2" key="1">
    <citation type="submission" date="2017-04" db="EMBL/GenBank/DDBJ databases">
        <authorList>
            <person name="Afonso C.L."/>
            <person name="Miller P.J."/>
            <person name="Scott M.A."/>
            <person name="Spackman E."/>
            <person name="Goraichik I."/>
            <person name="Dimitrov K.M."/>
            <person name="Suarez D.L."/>
            <person name="Swayne D.E."/>
        </authorList>
    </citation>
    <scope>NUCLEOTIDE SEQUENCE [LARGE SCALE GENOMIC DNA]</scope>
    <source>
        <strain evidence="1 2">DSM 13146</strain>
    </source>
</reference>
<dbReference type="EMBL" id="FWXF01000002">
    <property type="protein sequence ID" value="SMC19468.1"/>
    <property type="molecule type" value="Genomic_DNA"/>
</dbReference>
<dbReference type="AlphaFoldDB" id="A0A1W1X6V8"/>